<dbReference type="Proteomes" id="UP000322509">
    <property type="component" value="Chromosome"/>
</dbReference>
<accession>A0ABX5ZK30</accession>
<evidence type="ECO:0000313" key="2">
    <source>
        <dbReference type="EMBL" id="QEO57563.1"/>
    </source>
</evidence>
<feature type="domain" description="Phage neck terminator protein gp12-like" evidence="1">
    <location>
        <begin position="40"/>
        <end position="160"/>
    </location>
</feature>
<evidence type="ECO:0000313" key="3">
    <source>
        <dbReference type="Proteomes" id="UP000322509"/>
    </source>
</evidence>
<dbReference type="InterPro" id="IPR057087">
    <property type="entry name" value="Gp12-like"/>
</dbReference>
<keyword evidence="3" id="KW-1185">Reference proteome</keyword>
<organism evidence="2 3">
    <name type="scientific">Francisella marina</name>
    <dbReference type="NCBI Taxonomy" id="2249302"/>
    <lineage>
        <taxon>Bacteria</taxon>
        <taxon>Pseudomonadati</taxon>
        <taxon>Pseudomonadota</taxon>
        <taxon>Gammaproteobacteria</taxon>
        <taxon>Thiotrichales</taxon>
        <taxon>Francisellaceae</taxon>
        <taxon>Francisella</taxon>
    </lineage>
</organism>
<name>A0ABX5ZK30_9GAMM</name>
<protein>
    <recommendedName>
        <fullName evidence="1">Phage neck terminator protein gp12-like domain-containing protein</fullName>
    </recommendedName>
</protein>
<sequence>MIDIHDSIWELVSELNPTYSTDAIALTRSNFDALSSHNDKFIIIDIANNQRLAEELKYDKDNEKQHHCIRYKADVILDFYGNGAIHDINQFAILLKSHVGLAVSSRLGITCSRVNTPQKLDFKYENQSKWFERYNCVFKVQYNYILEVDTNRIDILNLDFVQN</sequence>
<dbReference type="RefSeq" id="WP_149368743.1">
    <property type="nucleotide sequence ID" value="NZ_CP043550.1"/>
</dbReference>
<evidence type="ECO:0000259" key="1">
    <source>
        <dbReference type="Pfam" id="PF23961"/>
    </source>
</evidence>
<proteinExistence type="predicted"/>
<reference evidence="2 3" key="1">
    <citation type="submission" date="2019-09" db="EMBL/GenBank/DDBJ databases">
        <title>Complete genome sequence of Francisella marina E103-15.</title>
        <authorList>
            <person name="Tekedar H.C."/>
            <person name="Griffin M.J."/>
            <person name="Waldbieser G.C."/>
            <person name="Soto E."/>
        </authorList>
    </citation>
    <scope>NUCLEOTIDE SEQUENCE [LARGE SCALE GENOMIC DNA]</scope>
    <source>
        <strain evidence="2 3">E103-15</strain>
    </source>
</reference>
<dbReference type="Pfam" id="PF23961">
    <property type="entry name" value="Phage_tail_terminator_9"/>
    <property type="match status" value="1"/>
</dbReference>
<dbReference type="EMBL" id="CP043550">
    <property type="protein sequence ID" value="QEO57563.1"/>
    <property type="molecule type" value="Genomic_DNA"/>
</dbReference>
<gene>
    <name evidence="2" type="ORF">F0R74_06745</name>
</gene>